<evidence type="ECO:0000313" key="3">
    <source>
        <dbReference type="Proteomes" id="UP000218272"/>
    </source>
</evidence>
<keyword evidence="1" id="KW-0812">Transmembrane</keyword>
<feature type="transmembrane region" description="Helical" evidence="1">
    <location>
        <begin position="47"/>
        <end position="71"/>
    </location>
</feature>
<proteinExistence type="predicted"/>
<dbReference type="AlphaFoldDB" id="A0A1E1F4U1"/>
<keyword evidence="1" id="KW-1133">Transmembrane helix</keyword>
<dbReference type="RefSeq" id="WP_066522386.1">
    <property type="nucleotide sequence ID" value="NZ_AP017655.1"/>
</dbReference>
<evidence type="ECO:0000313" key="2">
    <source>
        <dbReference type="EMBL" id="BAV65451.1"/>
    </source>
</evidence>
<feature type="transmembrane region" description="Helical" evidence="1">
    <location>
        <begin position="78"/>
        <end position="96"/>
    </location>
</feature>
<dbReference type="KEGG" id="sclo:SCLO_1024110"/>
<dbReference type="EMBL" id="AP017655">
    <property type="protein sequence ID" value="BAV65451.1"/>
    <property type="molecule type" value="Genomic_DNA"/>
</dbReference>
<feature type="transmembrane region" description="Helical" evidence="1">
    <location>
        <begin position="108"/>
        <end position="126"/>
    </location>
</feature>
<dbReference type="OrthoDB" id="7219977at2"/>
<reference evidence="2 3" key="1">
    <citation type="submission" date="2016-10" db="EMBL/GenBank/DDBJ databases">
        <title>Complete Genome Sequence of the Nonylphenol-Degrading Bacterium Sphingobium cloacae JCM 10874T.</title>
        <authorList>
            <person name="Ootsuka M."/>
            <person name="Nishizawa T."/>
            <person name="Ohta H."/>
        </authorList>
    </citation>
    <scope>NUCLEOTIDE SEQUENCE [LARGE SCALE GENOMIC DNA]</scope>
    <source>
        <strain evidence="2 3">JCM 10874</strain>
    </source>
</reference>
<name>A0A1E1F4U1_9SPHN</name>
<evidence type="ECO:0000256" key="1">
    <source>
        <dbReference type="SAM" id="Phobius"/>
    </source>
</evidence>
<accession>A0A1E1F4U1</accession>
<keyword evidence="3" id="KW-1185">Reference proteome</keyword>
<sequence>MTIFLILGAVAGLYVLALLFRLASYALPVYAGLTCAFLLLRHDVGHLGAILGGLTAGIATLLIGQGLIAFVRSPMLRVGIAFLFAIPAGIAGFQAAHALGSLATDNSMLLAILGSIAAMATSLSAWRSVTMSERDTCVTSQFAGPVGGQASTAQAMSAE</sequence>
<dbReference type="Proteomes" id="UP000218272">
    <property type="component" value="Chromosome SCLO_1"/>
</dbReference>
<protein>
    <submittedName>
        <fullName evidence="2">Uncharacterized protein</fullName>
    </submittedName>
</protein>
<organism evidence="2 3">
    <name type="scientific">Sphingobium cloacae</name>
    <dbReference type="NCBI Taxonomy" id="120107"/>
    <lineage>
        <taxon>Bacteria</taxon>
        <taxon>Pseudomonadati</taxon>
        <taxon>Pseudomonadota</taxon>
        <taxon>Alphaproteobacteria</taxon>
        <taxon>Sphingomonadales</taxon>
        <taxon>Sphingomonadaceae</taxon>
        <taxon>Sphingobium</taxon>
    </lineage>
</organism>
<keyword evidence="1" id="KW-0472">Membrane</keyword>
<gene>
    <name evidence="2" type="ORF">SCLO_1024110</name>
</gene>